<dbReference type="Pfam" id="PF13649">
    <property type="entry name" value="Methyltransf_25"/>
    <property type="match status" value="1"/>
</dbReference>
<dbReference type="PANTHER" id="PTHR42912:SF58">
    <property type="entry name" value="BLR1400 PROTEIN"/>
    <property type="match status" value="1"/>
</dbReference>
<protein>
    <recommendedName>
        <fullName evidence="1">Methyltransferase domain-containing protein</fullName>
    </recommendedName>
</protein>
<evidence type="ECO:0000259" key="1">
    <source>
        <dbReference type="Pfam" id="PF13649"/>
    </source>
</evidence>
<organism evidence="2 3">
    <name type="scientific">Candidatus Anoxymicrobium japonicum</name>
    <dbReference type="NCBI Taxonomy" id="2013648"/>
    <lineage>
        <taxon>Bacteria</taxon>
        <taxon>Bacillati</taxon>
        <taxon>Actinomycetota</taxon>
        <taxon>Candidatus Geothermincolia</taxon>
        <taxon>Candidatus Geothermincolales</taxon>
        <taxon>Candidatus Anoxymicrobiaceae</taxon>
        <taxon>Candidatus Anoxymicrobium</taxon>
    </lineage>
</organism>
<reference evidence="2 3" key="1">
    <citation type="journal article" date="2017" name="ISME J.">
        <title>Potential for microbial H2 and metal transformations associated with novel bacteria and archaea in deep terrestrial subsurface sediments.</title>
        <authorList>
            <person name="Hernsdorf A.W."/>
            <person name="Amano Y."/>
            <person name="Miyakawa K."/>
            <person name="Ise K."/>
            <person name="Suzuki Y."/>
            <person name="Anantharaman K."/>
            <person name="Probst A."/>
            <person name="Burstein D."/>
            <person name="Thomas B.C."/>
            <person name="Banfield J.F."/>
        </authorList>
    </citation>
    <scope>NUCLEOTIDE SEQUENCE [LARGE SCALE GENOMIC DNA]</scope>
    <source>
        <strain evidence="2">HGW-Actinobacteria-3</strain>
    </source>
</reference>
<dbReference type="InterPro" id="IPR050508">
    <property type="entry name" value="Methyltransf_Superfamily"/>
</dbReference>
<dbReference type="EMBL" id="PHEX01000017">
    <property type="protein sequence ID" value="PKQ28416.1"/>
    <property type="molecule type" value="Genomic_DNA"/>
</dbReference>
<dbReference type="CDD" id="cd02440">
    <property type="entry name" value="AdoMet_MTases"/>
    <property type="match status" value="1"/>
</dbReference>
<name>A0A2N3G6S6_9ACTN</name>
<feature type="domain" description="Methyltransferase" evidence="1">
    <location>
        <begin position="42"/>
        <end position="130"/>
    </location>
</feature>
<evidence type="ECO:0000313" key="3">
    <source>
        <dbReference type="Proteomes" id="UP000233654"/>
    </source>
</evidence>
<dbReference type="Gene3D" id="3.40.50.150">
    <property type="entry name" value="Vaccinia Virus protein VP39"/>
    <property type="match status" value="1"/>
</dbReference>
<evidence type="ECO:0000313" key="2">
    <source>
        <dbReference type="EMBL" id="PKQ28416.1"/>
    </source>
</evidence>
<dbReference type="Proteomes" id="UP000233654">
    <property type="component" value="Unassembled WGS sequence"/>
</dbReference>
<dbReference type="GO" id="GO:0008168">
    <property type="term" value="F:methyltransferase activity"/>
    <property type="evidence" value="ECO:0007669"/>
    <property type="project" value="TreeGrafter"/>
</dbReference>
<proteinExistence type="predicted"/>
<dbReference type="PANTHER" id="PTHR42912">
    <property type="entry name" value="METHYLTRANSFERASE"/>
    <property type="match status" value="1"/>
</dbReference>
<gene>
    <name evidence="2" type="ORF">CVT63_02945</name>
</gene>
<dbReference type="AlphaFoldDB" id="A0A2N3G6S6"/>
<dbReference type="InterPro" id="IPR041698">
    <property type="entry name" value="Methyltransf_25"/>
</dbReference>
<accession>A0A2N3G6S6</accession>
<dbReference type="SUPFAM" id="SSF53335">
    <property type="entry name" value="S-adenosyl-L-methionine-dependent methyltransferases"/>
    <property type="match status" value="1"/>
</dbReference>
<comment type="caution">
    <text evidence="2">The sequence shown here is derived from an EMBL/GenBank/DDBJ whole genome shotgun (WGS) entry which is preliminary data.</text>
</comment>
<dbReference type="InterPro" id="IPR029063">
    <property type="entry name" value="SAM-dependent_MTases_sf"/>
</dbReference>
<sequence>MLDVNDQTFDTVSDEYGKKSLVQQKAARKLIELLAPRAGESVLDVGCGPGHLTRLLTDATGGRVVGTDISGGMIEEAREKYPEIEFRRVAAEDLEYAEKFDVVFCNSTMQWFANANGAVDRMHSGLKPGGRLGLACPSTPDFAPWFNEIVAAVAQAPEIKPTFEHWHNPWWHLPDIGAYQAFFEKHDFATRHIELEYEVNEFTVSEAFGIFSTGAAQCFAGRACYDVEITDEYLDTFNRAVREEIERHAVAGLVKVDFNRLYYLGFK</sequence>